<accession>A0A2Z6UUF6</accession>
<protein>
    <recommendedName>
        <fullName evidence="3">BrnT family toxin</fullName>
    </recommendedName>
</protein>
<proteinExistence type="predicted"/>
<dbReference type="Pfam" id="PF04365">
    <property type="entry name" value="BrnT_toxin"/>
    <property type="match status" value="1"/>
</dbReference>
<dbReference type="Gene3D" id="3.10.450.530">
    <property type="entry name" value="Ribonuclease toxin, BrnT, of type II toxin-antitoxin system"/>
    <property type="match status" value="1"/>
</dbReference>
<dbReference type="Proteomes" id="UP000248272">
    <property type="component" value="Unassembled WGS sequence"/>
</dbReference>
<name>A0A2Z6UUF6_MICAE</name>
<evidence type="ECO:0000313" key="2">
    <source>
        <dbReference type="Proteomes" id="UP000248272"/>
    </source>
</evidence>
<gene>
    <name evidence="1" type="ORF">MSj_00927</name>
</gene>
<evidence type="ECO:0000313" key="1">
    <source>
        <dbReference type="EMBL" id="GBL09448.1"/>
    </source>
</evidence>
<dbReference type="AlphaFoldDB" id="A0A2Z6UUF6"/>
<dbReference type="InterPro" id="IPR038573">
    <property type="entry name" value="BrnT_sf"/>
</dbReference>
<reference evidence="1 2" key="1">
    <citation type="journal article" date="2018" name="Front. Microbiol.">
        <title>Adaptation of the Freshwater Bloom-Forming Cyanobacterium Microcystis aeruginosa to Brackish Water Is Driven by Recent Horizontal Transfer of Sucrose Genes.</title>
        <authorList>
            <person name="Tanabe Y."/>
            <person name="Hodoki Y."/>
            <person name="Sano T."/>
            <person name="Tada K."/>
            <person name="Watanabe M.M."/>
        </authorList>
    </citation>
    <scope>NUCLEOTIDE SEQUENCE [LARGE SCALE GENOMIC DNA]</scope>
    <source>
        <strain evidence="1 2">Sj</strain>
    </source>
</reference>
<dbReference type="EMBL" id="BDSG01000016">
    <property type="protein sequence ID" value="GBL09448.1"/>
    <property type="molecule type" value="Genomic_DNA"/>
</dbReference>
<dbReference type="RefSeq" id="WP_002743085.1">
    <property type="nucleotide sequence ID" value="NZ_BDSG01000016.1"/>
</dbReference>
<evidence type="ECO:0008006" key="3">
    <source>
        <dbReference type="Google" id="ProtNLM"/>
    </source>
</evidence>
<organism evidence="1 2">
    <name type="scientific">Microcystis aeruginosa Sj</name>
    <dbReference type="NCBI Taxonomy" id="1979544"/>
    <lineage>
        <taxon>Bacteria</taxon>
        <taxon>Bacillati</taxon>
        <taxon>Cyanobacteriota</taxon>
        <taxon>Cyanophyceae</taxon>
        <taxon>Oscillatoriophycideae</taxon>
        <taxon>Chroococcales</taxon>
        <taxon>Microcystaceae</taxon>
        <taxon>Microcystis</taxon>
    </lineage>
</organism>
<comment type="caution">
    <text evidence="1">The sequence shown here is derived from an EMBL/GenBank/DDBJ whole genome shotgun (WGS) entry which is preliminary data.</text>
</comment>
<sequence length="109" mass="12828">MTTPQLFEWDENKRQANIEKHGIDFADLEAIFRGPIIERVDTRQNYGEIRVILVGTIDNIVLVVVYTWRGSVRRIISARRANNRERRTYYQSHPRTVGEVERQNELGES</sequence>
<dbReference type="InterPro" id="IPR007460">
    <property type="entry name" value="BrnT_toxin"/>
</dbReference>